<dbReference type="PROSITE" id="PS00211">
    <property type="entry name" value="ABC_TRANSPORTER_1"/>
    <property type="match status" value="1"/>
</dbReference>
<dbReference type="SMART" id="SM00382">
    <property type="entry name" value="AAA"/>
    <property type="match status" value="1"/>
</dbReference>
<evidence type="ECO:0000256" key="2">
    <source>
        <dbReference type="ARBA" id="ARBA00022741"/>
    </source>
</evidence>
<dbReference type="RefSeq" id="WP_130450004.1">
    <property type="nucleotide sequence ID" value="NZ_SHKR01000018.1"/>
</dbReference>
<dbReference type="GO" id="GO:0016887">
    <property type="term" value="F:ATP hydrolysis activity"/>
    <property type="evidence" value="ECO:0007669"/>
    <property type="project" value="InterPro"/>
</dbReference>
<dbReference type="InterPro" id="IPR012340">
    <property type="entry name" value="NA-bd_OB-fold"/>
</dbReference>
<keyword evidence="2" id="KW-0547">Nucleotide-binding</keyword>
<evidence type="ECO:0000313" key="6">
    <source>
        <dbReference type="Proteomes" id="UP000292027"/>
    </source>
</evidence>
<accession>A0A4Q7VYV0</accession>
<dbReference type="PANTHER" id="PTHR43875:SF1">
    <property type="entry name" value="OSMOPROTECTIVE COMPOUNDS UPTAKE ATP-BINDING PROTEIN GGTA"/>
    <property type="match status" value="1"/>
</dbReference>
<dbReference type="AlphaFoldDB" id="A0A4Q7VYV0"/>
<dbReference type="InterPro" id="IPR040582">
    <property type="entry name" value="OB_MalK-like"/>
</dbReference>
<evidence type="ECO:0000313" key="5">
    <source>
        <dbReference type="EMBL" id="RZU01883.1"/>
    </source>
</evidence>
<dbReference type="Gene3D" id="2.40.50.140">
    <property type="entry name" value="Nucleic acid-binding proteins"/>
    <property type="match status" value="1"/>
</dbReference>
<comment type="caution">
    <text evidence="5">The sequence shown here is derived from an EMBL/GenBank/DDBJ whole genome shotgun (WGS) entry which is preliminary data.</text>
</comment>
<dbReference type="InterPro" id="IPR008995">
    <property type="entry name" value="Mo/tungstate-bd_C_term_dom"/>
</dbReference>
<evidence type="ECO:0000256" key="1">
    <source>
        <dbReference type="ARBA" id="ARBA00022448"/>
    </source>
</evidence>
<reference evidence="5 6" key="1">
    <citation type="journal article" date="2015" name="Stand. Genomic Sci.">
        <title>Genomic Encyclopedia of Bacterial and Archaeal Type Strains, Phase III: the genomes of soil and plant-associated and newly described type strains.</title>
        <authorList>
            <person name="Whitman W.B."/>
            <person name="Woyke T."/>
            <person name="Klenk H.P."/>
            <person name="Zhou Y."/>
            <person name="Lilburn T.G."/>
            <person name="Beck B.J."/>
            <person name="De Vos P."/>
            <person name="Vandamme P."/>
            <person name="Eisen J.A."/>
            <person name="Garrity G."/>
            <person name="Hugenholtz P."/>
            <person name="Kyrpides N.C."/>
        </authorList>
    </citation>
    <scope>NUCLEOTIDE SEQUENCE [LARGE SCALE GENOMIC DNA]</scope>
    <source>
        <strain evidence="5 6">VKM Ac-2540</strain>
    </source>
</reference>
<dbReference type="InterPro" id="IPR047641">
    <property type="entry name" value="ABC_transpr_MalK/UgpC-like"/>
</dbReference>
<dbReference type="PANTHER" id="PTHR43875">
    <property type="entry name" value="MALTODEXTRIN IMPORT ATP-BINDING PROTEIN MSMX"/>
    <property type="match status" value="1"/>
</dbReference>
<sequence>MATVSFKGATRVYPGTDAPAVDNLDLEIEDREFMVLVGPSGSGKSTALRMLAGLEEVNEGGIYIGDKDVTNAPPKERDIAMVFQNYALYPHMSVADNMGFALKMQGIHKDERAKRVMEAAKLLGLEEYLERKPKALSGGQRQRVAMGRAIVRSPKVFLMDEPLSNLDAKLRVQTRTQIAELQHRLGVTTVYVTHDQVEAMTMGDRVAVLKDGVLQQVDTPLNLYDRPRNKFVAGFIGSPAMNLINAEIVDGGAKIGDYVVPIARELLAKAGDDRTLTLGVRPEALHIADKGLPVKVSVIEELGSDAFLYGSADHAENQQIIARIGTRLNNDKGTLVHLAPDPDKLHLFSISTEKRLG</sequence>
<dbReference type="Proteomes" id="UP000292027">
    <property type="component" value="Unassembled WGS sequence"/>
</dbReference>
<dbReference type="FunFam" id="3.40.50.300:FF:000042">
    <property type="entry name" value="Maltose/maltodextrin ABC transporter, ATP-binding protein"/>
    <property type="match status" value="1"/>
</dbReference>
<evidence type="ECO:0000259" key="4">
    <source>
        <dbReference type="PROSITE" id="PS50893"/>
    </source>
</evidence>
<dbReference type="GO" id="GO:0140359">
    <property type="term" value="F:ABC-type transporter activity"/>
    <property type="evidence" value="ECO:0007669"/>
    <property type="project" value="InterPro"/>
</dbReference>
<dbReference type="NCBIfam" id="NF008653">
    <property type="entry name" value="PRK11650.1"/>
    <property type="match status" value="1"/>
</dbReference>
<dbReference type="PROSITE" id="PS50893">
    <property type="entry name" value="ABC_TRANSPORTER_2"/>
    <property type="match status" value="1"/>
</dbReference>
<dbReference type="GO" id="GO:0055052">
    <property type="term" value="C:ATP-binding cassette (ABC) transporter complex, substrate-binding subunit-containing"/>
    <property type="evidence" value="ECO:0007669"/>
    <property type="project" value="TreeGrafter"/>
</dbReference>
<dbReference type="InterPro" id="IPR027417">
    <property type="entry name" value="P-loop_NTPase"/>
</dbReference>
<evidence type="ECO:0000256" key="3">
    <source>
        <dbReference type="ARBA" id="ARBA00022840"/>
    </source>
</evidence>
<name>A0A4Q7VYV0_9ACTN</name>
<dbReference type="InterPro" id="IPR003593">
    <property type="entry name" value="AAA+_ATPase"/>
</dbReference>
<feature type="domain" description="ABC transporter" evidence="4">
    <location>
        <begin position="4"/>
        <end position="236"/>
    </location>
</feature>
<dbReference type="SUPFAM" id="SSF52540">
    <property type="entry name" value="P-loop containing nucleoside triphosphate hydrolases"/>
    <property type="match status" value="1"/>
</dbReference>
<dbReference type="GO" id="GO:0005524">
    <property type="term" value="F:ATP binding"/>
    <property type="evidence" value="ECO:0007669"/>
    <property type="project" value="UniProtKB-KW"/>
</dbReference>
<dbReference type="Gene3D" id="3.40.50.300">
    <property type="entry name" value="P-loop containing nucleotide triphosphate hydrolases"/>
    <property type="match status" value="1"/>
</dbReference>
<dbReference type="EMBL" id="SHKR01000018">
    <property type="protein sequence ID" value="RZU01883.1"/>
    <property type="molecule type" value="Genomic_DNA"/>
</dbReference>
<dbReference type="OrthoDB" id="3180400at2"/>
<dbReference type="InterPro" id="IPR003439">
    <property type="entry name" value="ABC_transporter-like_ATP-bd"/>
</dbReference>
<keyword evidence="1" id="KW-0813">Transport</keyword>
<dbReference type="Pfam" id="PF17912">
    <property type="entry name" value="OB_MalK"/>
    <property type="match status" value="1"/>
</dbReference>
<dbReference type="Gene3D" id="2.40.50.100">
    <property type="match status" value="1"/>
</dbReference>
<proteinExistence type="predicted"/>
<gene>
    <name evidence="5" type="ORF">EV645_7987</name>
</gene>
<protein>
    <submittedName>
        <fullName evidence="5">Carbohydrate ABC transporter ATP-binding protein (CUT1 family)</fullName>
    </submittedName>
</protein>
<dbReference type="CDD" id="cd03301">
    <property type="entry name" value="ABC_MalK_N"/>
    <property type="match status" value="1"/>
</dbReference>
<dbReference type="GO" id="GO:0008643">
    <property type="term" value="P:carbohydrate transport"/>
    <property type="evidence" value="ECO:0007669"/>
    <property type="project" value="InterPro"/>
</dbReference>
<keyword evidence="3 5" id="KW-0067">ATP-binding</keyword>
<dbReference type="SUPFAM" id="SSF50331">
    <property type="entry name" value="MOP-like"/>
    <property type="match status" value="1"/>
</dbReference>
<keyword evidence="6" id="KW-1185">Reference proteome</keyword>
<dbReference type="InterPro" id="IPR015855">
    <property type="entry name" value="ABC_transpr_MalK-like"/>
</dbReference>
<organism evidence="5 6">
    <name type="scientific">Kribbella rubisoli</name>
    <dbReference type="NCBI Taxonomy" id="3075929"/>
    <lineage>
        <taxon>Bacteria</taxon>
        <taxon>Bacillati</taxon>
        <taxon>Actinomycetota</taxon>
        <taxon>Actinomycetes</taxon>
        <taxon>Propionibacteriales</taxon>
        <taxon>Kribbellaceae</taxon>
        <taxon>Kribbella</taxon>
    </lineage>
</organism>
<dbReference type="Pfam" id="PF00005">
    <property type="entry name" value="ABC_tran"/>
    <property type="match status" value="1"/>
</dbReference>
<dbReference type="InterPro" id="IPR017871">
    <property type="entry name" value="ABC_transporter-like_CS"/>
</dbReference>